<dbReference type="GO" id="GO:0008270">
    <property type="term" value="F:zinc ion binding"/>
    <property type="evidence" value="ECO:0007669"/>
    <property type="project" value="InterPro"/>
</dbReference>
<name>A0AAD4CLR3_ASPNN</name>
<dbReference type="EMBL" id="VCAU01000054">
    <property type="protein sequence ID" value="KAF9887912.1"/>
    <property type="molecule type" value="Genomic_DNA"/>
</dbReference>
<dbReference type="Gene3D" id="3.90.180.10">
    <property type="entry name" value="Medium-chain alcohol dehydrogenases, catalytic domain"/>
    <property type="match status" value="1"/>
</dbReference>
<keyword evidence="9" id="KW-1185">Reference proteome</keyword>
<gene>
    <name evidence="8" type="ORF">FE257_009434</name>
</gene>
<feature type="domain" description="Enoyl reductase (ER)" evidence="7">
    <location>
        <begin position="17"/>
        <end position="369"/>
    </location>
</feature>
<organism evidence="8 9">
    <name type="scientific">Aspergillus nanangensis</name>
    <dbReference type="NCBI Taxonomy" id="2582783"/>
    <lineage>
        <taxon>Eukaryota</taxon>
        <taxon>Fungi</taxon>
        <taxon>Dikarya</taxon>
        <taxon>Ascomycota</taxon>
        <taxon>Pezizomycotina</taxon>
        <taxon>Eurotiomycetes</taxon>
        <taxon>Eurotiomycetidae</taxon>
        <taxon>Eurotiales</taxon>
        <taxon>Aspergillaceae</taxon>
        <taxon>Aspergillus</taxon>
        <taxon>Aspergillus subgen. Circumdati</taxon>
    </lineage>
</organism>
<evidence type="ECO:0000256" key="4">
    <source>
        <dbReference type="ARBA" id="ARBA00022833"/>
    </source>
</evidence>
<keyword evidence="3 6" id="KW-0479">Metal-binding</keyword>
<proteinExistence type="inferred from homology"/>
<dbReference type="Gene3D" id="3.40.50.720">
    <property type="entry name" value="NAD(P)-binding Rossmann-like Domain"/>
    <property type="match status" value="1"/>
</dbReference>
<keyword evidence="4 6" id="KW-0862">Zinc</keyword>
<protein>
    <recommendedName>
        <fullName evidence="7">Enoyl reductase (ER) domain-containing protein</fullName>
    </recommendedName>
</protein>
<dbReference type="InterPro" id="IPR036291">
    <property type="entry name" value="NAD(P)-bd_dom_sf"/>
</dbReference>
<dbReference type="AlphaFoldDB" id="A0AAD4CLR3"/>
<dbReference type="InterPro" id="IPR020843">
    <property type="entry name" value="ER"/>
</dbReference>
<evidence type="ECO:0000313" key="9">
    <source>
        <dbReference type="Proteomes" id="UP001194746"/>
    </source>
</evidence>
<dbReference type="Proteomes" id="UP001194746">
    <property type="component" value="Unassembled WGS sequence"/>
</dbReference>
<accession>A0AAD4CLR3</accession>
<comment type="similarity">
    <text evidence="2 6">Belongs to the zinc-containing alcohol dehydrogenase family.</text>
</comment>
<evidence type="ECO:0000256" key="2">
    <source>
        <dbReference type="ARBA" id="ARBA00008072"/>
    </source>
</evidence>
<evidence type="ECO:0000256" key="6">
    <source>
        <dbReference type="RuleBase" id="RU361277"/>
    </source>
</evidence>
<dbReference type="GO" id="GO:0034079">
    <property type="term" value="P:butanediol biosynthetic process"/>
    <property type="evidence" value="ECO:0007669"/>
    <property type="project" value="TreeGrafter"/>
</dbReference>
<dbReference type="InterPro" id="IPR011032">
    <property type="entry name" value="GroES-like_sf"/>
</dbReference>
<evidence type="ECO:0000256" key="5">
    <source>
        <dbReference type="ARBA" id="ARBA00023002"/>
    </source>
</evidence>
<dbReference type="Pfam" id="PF00107">
    <property type="entry name" value="ADH_zinc_N"/>
    <property type="match status" value="1"/>
</dbReference>
<dbReference type="InterPro" id="IPR013149">
    <property type="entry name" value="ADH-like_C"/>
</dbReference>
<dbReference type="InterPro" id="IPR013154">
    <property type="entry name" value="ADH-like_N"/>
</dbReference>
<dbReference type="PROSITE" id="PS00059">
    <property type="entry name" value="ADH_ZINC"/>
    <property type="match status" value="1"/>
</dbReference>
<evidence type="ECO:0000259" key="7">
    <source>
        <dbReference type="SMART" id="SM00829"/>
    </source>
</evidence>
<dbReference type="InterPro" id="IPR002328">
    <property type="entry name" value="ADH_Zn_CS"/>
</dbReference>
<dbReference type="PANTHER" id="PTHR43161">
    <property type="entry name" value="SORBITOL DEHYDROGENASE"/>
    <property type="match status" value="1"/>
</dbReference>
<dbReference type="SUPFAM" id="SSF51735">
    <property type="entry name" value="NAD(P)-binding Rossmann-fold domains"/>
    <property type="match status" value="1"/>
</dbReference>
<dbReference type="SMART" id="SM00829">
    <property type="entry name" value="PKS_ER"/>
    <property type="match status" value="1"/>
</dbReference>
<keyword evidence="5" id="KW-0560">Oxidoreductase</keyword>
<reference evidence="8" key="2">
    <citation type="submission" date="2020-02" db="EMBL/GenBank/DDBJ databases">
        <authorList>
            <person name="Gilchrist C.L.M."/>
            <person name="Chooi Y.-H."/>
        </authorList>
    </citation>
    <scope>NUCLEOTIDE SEQUENCE</scope>
    <source>
        <strain evidence="8">MST-FP2251</strain>
    </source>
</reference>
<comment type="cofactor">
    <cofactor evidence="1 6">
        <name>Zn(2+)</name>
        <dbReference type="ChEBI" id="CHEBI:29105"/>
    </cofactor>
</comment>
<dbReference type="GO" id="GO:0000721">
    <property type="term" value="F:(R,R)-butanediol dehydrogenase activity"/>
    <property type="evidence" value="ECO:0007669"/>
    <property type="project" value="TreeGrafter"/>
</dbReference>
<dbReference type="CDD" id="cd08233">
    <property type="entry name" value="butanediol_DH_like"/>
    <property type="match status" value="1"/>
</dbReference>
<dbReference type="GO" id="GO:0005737">
    <property type="term" value="C:cytoplasm"/>
    <property type="evidence" value="ECO:0007669"/>
    <property type="project" value="TreeGrafter"/>
</dbReference>
<evidence type="ECO:0000256" key="3">
    <source>
        <dbReference type="ARBA" id="ARBA00022723"/>
    </source>
</evidence>
<dbReference type="SUPFAM" id="SSF50129">
    <property type="entry name" value="GroES-like"/>
    <property type="match status" value="1"/>
</dbReference>
<comment type="caution">
    <text evidence="8">The sequence shown here is derived from an EMBL/GenBank/DDBJ whole genome shotgun (WGS) entry which is preliminary data.</text>
</comment>
<sequence>MSKPGPPKTITALRYYGKKDLRLEQIPPQPCGPDSVRLQIAFCGICGSDIHEYLGGPIFPPKPGQKNPWTGEQLPITLGHEFSGVVTETGANVHHLKPGARVAVNPAFDDRHYGIEPCNTCLLGKRNICQRYASYGLSAPGGGFASEIVVQAISCIALPDSVPLEVGALLEPLAVAWHSLRTAGFVRGQSALVLGAGPIGLAIVMLLRVWGARTIVVSEVTPARKRLAKEFGADVVVDPLAAGEKDAVLSAVHQMVSPDGVDVAFEATGLQSTLDSAVASVRPGGTVFNVAIHEKPLMLNLNDIACLEKRLTGGMCYTMEDFAGVIGALEEGSLPAQKMITSIVSLENAVDGGILELIRSRDSHVKILVRPSGSHGVSRL</sequence>
<evidence type="ECO:0000313" key="8">
    <source>
        <dbReference type="EMBL" id="KAF9887912.1"/>
    </source>
</evidence>
<reference evidence="8" key="1">
    <citation type="journal article" date="2019" name="Beilstein J. Org. Chem.">
        <title>Nanangenines: drimane sesquiterpenoids as the dominant metabolite cohort of a novel Australian fungus, Aspergillus nanangensis.</title>
        <authorList>
            <person name="Lacey H.J."/>
            <person name="Gilchrist C.L.M."/>
            <person name="Crombie A."/>
            <person name="Kalaitzis J.A."/>
            <person name="Vuong D."/>
            <person name="Rutledge P.J."/>
            <person name="Turner P."/>
            <person name="Pitt J.I."/>
            <person name="Lacey E."/>
            <person name="Chooi Y.H."/>
            <person name="Piggott A.M."/>
        </authorList>
    </citation>
    <scope>NUCLEOTIDE SEQUENCE</scope>
    <source>
        <strain evidence="8">MST-FP2251</strain>
    </source>
</reference>
<evidence type="ECO:0000256" key="1">
    <source>
        <dbReference type="ARBA" id="ARBA00001947"/>
    </source>
</evidence>
<dbReference type="PANTHER" id="PTHR43161:SF23">
    <property type="entry name" value="(R,R)-BUTANEDIOL DEHYDROGENASE-RELATED"/>
    <property type="match status" value="1"/>
</dbReference>
<dbReference type="Pfam" id="PF08240">
    <property type="entry name" value="ADH_N"/>
    <property type="match status" value="1"/>
</dbReference>